<reference evidence="5" key="1">
    <citation type="submission" date="2016-10" db="EMBL/GenBank/DDBJ databases">
        <authorList>
            <person name="Varghese N."/>
            <person name="Submissions S."/>
        </authorList>
    </citation>
    <scope>NUCLEOTIDE SEQUENCE [LARGE SCALE GENOMIC DNA]</scope>
    <source>
        <strain evidence="5">DSM 23920</strain>
    </source>
</reference>
<dbReference type="InterPro" id="IPR012373">
    <property type="entry name" value="Ferrdict_sens_TM"/>
</dbReference>
<feature type="domain" description="FecR protein" evidence="3">
    <location>
        <begin position="169"/>
        <end position="269"/>
    </location>
</feature>
<feature type="transmembrane region" description="Helical" evidence="2">
    <location>
        <begin position="87"/>
        <end position="107"/>
    </location>
</feature>
<dbReference type="Pfam" id="PF04773">
    <property type="entry name" value="FecR"/>
    <property type="match status" value="1"/>
</dbReference>
<dbReference type="OrthoDB" id="1097132at2"/>
<evidence type="ECO:0000259" key="3">
    <source>
        <dbReference type="Pfam" id="PF04773"/>
    </source>
</evidence>
<proteinExistence type="predicted"/>
<keyword evidence="2" id="KW-1133">Transmembrane helix</keyword>
<gene>
    <name evidence="4" type="ORF">SAMN05660909_00323</name>
</gene>
<dbReference type="AlphaFoldDB" id="A0A1H3X8X5"/>
<name>A0A1H3X8X5_9BACT</name>
<keyword evidence="5" id="KW-1185">Reference proteome</keyword>
<dbReference type="STRING" id="408074.SAMN05660909_00323"/>
<dbReference type="InterPro" id="IPR006860">
    <property type="entry name" value="FecR"/>
</dbReference>
<evidence type="ECO:0000256" key="1">
    <source>
        <dbReference type="SAM" id="MobiDB-lite"/>
    </source>
</evidence>
<keyword evidence="2" id="KW-0812">Transmembrane</keyword>
<evidence type="ECO:0000313" key="5">
    <source>
        <dbReference type="Proteomes" id="UP000199656"/>
    </source>
</evidence>
<dbReference type="EMBL" id="FNRL01000001">
    <property type="protein sequence ID" value="SDZ95690.1"/>
    <property type="molecule type" value="Genomic_DNA"/>
</dbReference>
<dbReference type="Gene3D" id="2.60.120.1440">
    <property type="match status" value="1"/>
</dbReference>
<keyword evidence="2" id="KW-0472">Membrane</keyword>
<dbReference type="Proteomes" id="UP000199656">
    <property type="component" value="Unassembled WGS sequence"/>
</dbReference>
<sequence length="339" mass="37294">MDRIILLLNKHLNATITSEEEQELLYYIKTGEYDEIIRERIQDEWQKNAGFTAYPDDQIPAILHKILQSEKESSRVLNSASRKSYALYYRSGVVVILLLAICLRSWFVQRAAAPGAQDQPSGKPDAQLAPAGEAPGSTLNSVLPPVGHPQLIKQGNQSIVTNRTAAWNTVTTFIGNHYTLALPDGSRVWLNAGSTLQYPQQFSTNGDREVILAGEAYFETVTDPNRPFKVSIASNHLQEAAVKALGTSFHIIAFPGKTNIRAMLFEGAVIVSLPGTEKKLLPGQQAIFPQTVDGKIYIDNIDTAVAIAWKKGSFSFDQCASPMIIPQFSNGTMLMSPMK</sequence>
<accession>A0A1H3X8X5</accession>
<protein>
    <submittedName>
        <fullName evidence="4">FecR family protein</fullName>
    </submittedName>
</protein>
<dbReference type="GO" id="GO:0016989">
    <property type="term" value="F:sigma factor antagonist activity"/>
    <property type="evidence" value="ECO:0007669"/>
    <property type="project" value="TreeGrafter"/>
</dbReference>
<evidence type="ECO:0000313" key="4">
    <source>
        <dbReference type="EMBL" id="SDZ95690.1"/>
    </source>
</evidence>
<dbReference type="PANTHER" id="PTHR30273:SF2">
    <property type="entry name" value="PROTEIN FECR"/>
    <property type="match status" value="1"/>
</dbReference>
<organism evidence="4 5">
    <name type="scientific">Chitinophaga terrae</name>
    <name type="common">ex Kim and Jung 2007</name>
    <dbReference type="NCBI Taxonomy" id="408074"/>
    <lineage>
        <taxon>Bacteria</taxon>
        <taxon>Pseudomonadati</taxon>
        <taxon>Bacteroidota</taxon>
        <taxon>Chitinophagia</taxon>
        <taxon>Chitinophagales</taxon>
        <taxon>Chitinophagaceae</taxon>
        <taxon>Chitinophaga</taxon>
    </lineage>
</organism>
<dbReference type="RefSeq" id="WP_089757950.1">
    <property type="nucleotide sequence ID" value="NZ_BKAT01000012.1"/>
</dbReference>
<dbReference type="PANTHER" id="PTHR30273">
    <property type="entry name" value="PERIPLASMIC SIGNAL SENSOR AND SIGMA FACTOR ACTIVATOR FECR-RELATED"/>
    <property type="match status" value="1"/>
</dbReference>
<evidence type="ECO:0000256" key="2">
    <source>
        <dbReference type="SAM" id="Phobius"/>
    </source>
</evidence>
<feature type="region of interest" description="Disordered" evidence="1">
    <location>
        <begin position="114"/>
        <end position="140"/>
    </location>
</feature>